<organism evidence="9 10">
    <name type="scientific">Bradyrhizobium japonicum</name>
    <dbReference type="NCBI Taxonomy" id="375"/>
    <lineage>
        <taxon>Bacteria</taxon>
        <taxon>Pseudomonadati</taxon>
        <taxon>Pseudomonadota</taxon>
        <taxon>Alphaproteobacteria</taxon>
        <taxon>Hyphomicrobiales</taxon>
        <taxon>Nitrobacteraceae</taxon>
        <taxon>Bradyrhizobium</taxon>
    </lineage>
</organism>
<dbReference type="RefSeq" id="WP_038937331.1">
    <property type="nucleotide sequence ID" value="NZ_CP017637.1"/>
</dbReference>
<sequence>MIDPERARGQENSLTRWSLAAALGLMAAAFLIDRVAPPKDDPAPLPSKEKRDASPAGLAAESGDHGRQAKSPAEIPAKGWKDILLRVYGNIGDHRILALAAGMTYYSILAIFPALAALVAIYGFFSDPGSIAKHLDDVSGFIPGGAVEVAREQLTRVATKGDRTLGFTFAIGLAISLWSANAAMKSLFDTLNIVYGEHEKRGFVKLNAMSLGFTVGAIAFVVAALGAVVVIPVVLQYVGLSNAADLLVRIGRWPALFVALAFALACIYRFGPSRQAPRWTWITWGGAAAALLWLAASGLFSFYAANFGTFNATYGSLGAVIGFMTWLWISAIVILLGAELNAEMEHQTARDTTTGQPKPLGARGAKMADTVGAPRS</sequence>
<gene>
    <name evidence="8" type="ORF">BKD09_15030</name>
    <name evidence="9" type="ORF">MA20_11060</name>
</gene>
<accession>A0A0A3XZ46</accession>
<protein>
    <submittedName>
        <fullName evidence="9">Ribonuclease BN</fullName>
    </submittedName>
</protein>
<name>A0A0A3XZ46_BRAJP</name>
<keyword evidence="4 7" id="KW-1133">Transmembrane helix</keyword>
<dbReference type="STRING" id="375.BKD09_RS15030"/>
<reference evidence="8 11" key="2">
    <citation type="submission" date="2016-11" db="EMBL/GenBank/DDBJ databases">
        <title>Complete Genome Sequence of Bradyrhizobium sp. strain J5, an isolated from soybean nodule in Hokkaido.</title>
        <authorList>
            <person name="Kanehara K."/>
        </authorList>
    </citation>
    <scope>NUCLEOTIDE SEQUENCE [LARGE SCALE GENOMIC DNA]</scope>
    <source>
        <strain evidence="8 11">J5</strain>
    </source>
</reference>
<evidence type="ECO:0000313" key="9">
    <source>
        <dbReference type="EMBL" id="KGT79727.1"/>
    </source>
</evidence>
<dbReference type="AlphaFoldDB" id="A0A0A3XZ46"/>
<dbReference type="Proteomes" id="UP000030377">
    <property type="component" value="Unassembled WGS sequence"/>
</dbReference>
<feature type="region of interest" description="Disordered" evidence="6">
    <location>
        <begin position="36"/>
        <end position="72"/>
    </location>
</feature>
<dbReference type="EMBL" id="JRPN01000009">
    <property type="protein sequence ID" value="KGT79727.1"/>
    <property type="molecule type" value="Genomic_DNA"/>
</dbReference>
<evidence type="ECO:0000313" key="11">
    <source>
        <dbReference type="Proteomes" id="UP000181962"/>
    </source>
</evidence>
<dbReference type="Proteomes" id="UP000181962">
    <property type="component" value="Chromosome"/>
</dbReference>
<keyword evidence="2" id="KW-1003">Cell membrane</keyword>
<feature type="transmembrane region" description="Helical" evidence="7">
    <location>
        <begin position="209"/>
        <end position="238"/>
    </location>
</feature>
<evidence type="ECO:0000256" key="2">
    <source>
        <dbReference type="ARBA" id="ARBA00022475"/>
    </source>
</evidence>
<feature type="transmembrane region" description="Helical" evidence="7">
    <location>
        <begin position="14"/>
        <end position="32"/>
    </location>
</feature>
<evidence type="ECO:0000313" key="10">
    <source>
        <dbReference type="Proteomes" id="UP000030377"/>
    </source>
</evidence>
<dbReference type="NCBIfam" id="TIGR00765">
    <property type="entry name" value="yihY_not_rbn"/>
    <property type="match status" value="1"/>
</dbReference>
<reference evidence="9 10" key="1">
    <citation type="submission" date="2014-09" db="EMBL/GenBank/DDBJ databases">
        <title>Draft genome of Bradyrhizobium japonicum Is-34.</title>
        <authorList>
            <person name="Tsurumaru H."/>
            <person name="Yamakawa T."/>
            <person name="Hashimoto S."/>
            <person name="Okizaki K."/>
            <person name="Kanesaki Y."/>
            <person name="Yoshikawa H."/>
            <person name="Yajima S."/>
        </authorList>
    </citation>
    <scope>NUCLEOTIDE SEQUENCE [LARGE SCALE GENOMIC DNA]</scope>
    <source>
        <strain evidence="9 10">Is-34</strain>
    </source>
</reference>
<comment type="subcellular location">
    <subcellularLocation>
        <location evidence="1">Cell membrane</location>
        <topology evidence="1">Multi-pass membrane protein</topology>
    </subcellularLocation>
</comment>
<feature type="transmembrane region" description="Helical" evidence="7">
    <location>
        <begin position="250"/>
        <end position="270"/>
    </location>
</feature>
<keyword evidence="5 7" id="KW-0472">Membrane</keyword>
<dbReference type="PANTHER" id="PTHR30213">
    <property type="entry name" value="INNER MEMBRANE PROTEIN YHJD"/>
    <property type="match status" value="1"/>
</dbReference>
<evidence type="ECO:0000256" key="5">
    <source>
        <dbReference type="ARBA" id="ARBA00023136"/>
    </source>
</evidence>
<evidence type="ECO:0000256" key="7">
    <source>
        <dbReference type="SAM" id="Phobius"/>
    </source>
</evidence>
<evidence type="ECO:0000256" key="4">
    <source>
        <dbReference type="ARBA" id="ARBA00022989"/>
    </source>
</evidence>
<feature type="region of interest" description="Disordered" evidence="6">
    <location>
        <begin position="347"/>
        <end position="376"/>
    </location>
</feature>
<keyword evidence="3 7" id="KW-0812">Transmembrane</keyword>
<feature type="compositionally biased region" description="Basic and acidic residues" evidence="6">
    <location>
        <begin position="36"/>
        <end position="53"/>
    </location>
</feature>
<feature type="transmembrane region" description="Helical" evidence="7">
    <location>
        <begin position="105"/>
        <end position="125"/>
    </location>
</feature>
<dbReference type="OrthoDB" id="9781030at2"/>
<evidence type="ECO:0000256" key="1">
    <source>
        <dbReference type="ARBA" id="ARBA00004651"/>
    </source>
</evidence>
<proteinExistence type="predicted"/>
<evidence type="ECO:0000256" key="3">
    <source>
        <dbReference type="ARBA" id="ARBA00022692"/>
    </source>
</evidence>
<dbReference type="EMBL" id="CP017637">
    <property type="protein sequence ID" value="APG09652.1"/>
    <property type="molecule type" value="Genomic_DNA"/>
</dbReference>
<dbReference type="PANTHER" id="PTHR30213:SF0">
    <property type="entry name" value="UPF0761 MEMBRANE PROTEIN YIHY"/>
    <property type="match status" value="1"/>
</dbReference>
<feature type="transmembrane region" description="Helical" evidence="7">
    <location>
        <begin position="317"/>
        <end position="338"/>
    </location>
</feature>
<evidence type="ECO:0000256" key="6">
    <source>
        <dbReference type="SAM" id="MobiDB-lite"/>
    </source>
</evidence>
<evidence type="ECO:0000313" key="8">
    <source>
        <dbReference type="EMBL" id="APG09652.1"/>
    </source>
</evidence>
<dbReference type="Pfam" id="PF03631">
    <property type="entry name" value="Virul_fac_BrkB"/>
    <property type="match status" value="1"/>
</dbReference>
<dbReference type="InterPro" id="IPR017039">
    <property type="entry name" value="Virul_fac_BrkB"/>
</dbReference>
<dbReference type="GO" id="GO:0005886">
    <property type="term" value="C:plasma membrane"/>
    <property type="evidence" value="ECO:0007669"/>
    <property type="project" value="UniProtKB-SubCell"/>
</dbReference>
<feature type="transmembrane region" description="Helical" evidence="7">
    <location>
        <begin position="282"/>
        <end position="305"/>
    </location>
</feature>